<dbReference type="AlphaFoldDB" id="A0AAW7XB93"/>
<dbReference type="EMBL" id="JAUOPB010000018">
    <property type="protein sequence ID" value="MDO6424829.1"/>
    <property type="molecule type" value="Genomic_DNA"/>
</dbReference>
<gene>
    <name evidence="2" type="ORF">Q4521_20235</name>
</gene>
<name>A0AAW7XB93_9GAMM</name>
<keyword evidence="1" id="KW-0732">Signal</keyword>
<dbReference type="RefSeq" id="WP_303494049.1">
    <property type="nucleotide sequence ID" value="NZ_JAUOPB010000018.1"/>
</dbReference>
<feature type="chain" id="PRO_5043611371" evidence="1">
    <location>
        <begin position="24"/>
        <end position="149"/>
    </location>
</feature>
<dbReference type="Proteomes" id="UP001169760">
    <property type="component" value="Unassembled WGS sequence"/>
</dbReference>
<evidence type="ECO:0000256" key="1">
    <source>
        <dbReference type="SAM" id="SignalP"/>
    </source>
</evidence>
<dbReference type="SUPFAM" id="SSF48619">
    <property type="entry name" value="Phospholipase A2, PLA2"/>
    <property type="match status" value="1"/>
</dbReference>
<feature type="signal peptide" evidence="1">
    <location>
        <begin position="1"/>
        <end position="23"/>
    </location>
</feature>
<comment type="caution">
    <text evidence="2">The sequence shown here is derived from an EMBL/GenBank/DDBJ whole genome shotgun (WGS) entry which is preliminary data.</text>
</comment>
<dbReference type="GO" id="GO:0006644">
    <property type="term" value="P:phospholipid metabolic process"/>
    <property type="evidence" value="ECO:0007669"/>
    <property type="project" value="InterPro"/>
</dbReference>
<sequence length="149" mass="16794">MYRQLVPAITAIVLYALCSLTFADQIAPFTSDGCSAFPDGNTEEQTLWLNCCVSHDLSYWKGGTYEERIKADAELESCVARLGETEIGKLMYAGVRVGGSPYLPMPYRWGYGWPFSRGYQALTNEEKQQAKQQLRQFIKMLESAEAELN</sequence>
<proteinExistence type="predicted"/>
<dbReference type="GO" id="GO:0004623">
    <property type="term" value="F:phospholipase A2 activity"/>
    <property type="evidence" value="ECO:0007669"/>
    <property type="project" value="InterPro"/>
</dbReference>
<dbReference type="InterPro" id="IPR036444">
    <property type="entry name" value="PLipase_A2_dom_sf"/>
</dbReference>
<dbReference type="GO" id="GO:0050482">
    <property type="term" value="P:arachidonate secretion"/>
    <property type="evidence" value="ECO:0007669"/>
    <property type="project" value="InterPro"/>
</dbReference>
<accession>A0AAW7XB93</accession>
<organism evidence="2 3">
    <name type="scientific">Saccharophagus degradans</name>
    <dbReference type="NCBI Taxonomy" id="86304"/>
    <lineage>
        <taxon>Bacteria</taxon>
        <taxon>Pseudomonadati</taxon>
        <taxon>Pseudomonadota</taxon>
        <taxon>Gammaproteobacteria</taxon>
        <taxon>Cellvibrionales</taxon>
        <taxon>Cellvibrionaceae</taxon>
        <taxon>Saccharophagus</taxon>
    </lineage>
</organism>
<reference evidence="2" key="1">
    <citation type="submission" date="2023-07" db="EMBL/GenBank/DDBJ databases">
        <title>Genome content predicts the carbon catabolic preferences of heterotrophic bacteria.</title>
        <authorList>
            <person name="Gralka M."/>
        </authorList>
    </citation>
    <scope>NUCLEOTIDE SEQUENCE</scope>
    <source>
        <strain evidence="2">I3M17_2</strain>
    </source>
</reference>
<evidence type="ECO:0000313" key="2">
    <source>
        <dbReference type="EMBL" id="MDO6424829.1"/>
    </source>
</evidence>
<evidence type="ECO:0000313" key="3">
    <source>
        <dbReference type="Proteomes" id="UP001169760"/>
    </source>
</evidence>
<protein>
    <submittedName>
        <fullName evidence="2">FAD-binding oxidoreductase</fullName>
    </submittedName>
</protein>